<organism evidence="1 2">
    <name type="scientific">Geosporobacter subterraneus DSM 17957</name>
    <dbReference type="NCBI Taxonomy" id="1121919"/>
    <lineage>
        <taxon>Bacteria</taxon>
        <taxon>Bacillati</taxon>
        <taxon>Bacillota</taxon>
        <taxon>Clostridia</taxon>
        <taxon>Peptostreptococcales</taxon>
        <taxon>Thermotaleaceae</taxon>
        <taxon>Geosporobacter</taxon>
    </lineage>
</organism>
<keyword evidence="2" id="KW-1185">Reference proteome</keyword>
<dbReference type="NCBIfam" id="NF045794">
    <property type="entry name" value="CsxC_fam"/>
    <property type="match status" value="1"/>
</dbReference>
<dbReference type="Proteomes" id="UP000184536">
    <property type="component" value="Unassembled WGS sequence"/>
</dbReference>
<dbReference type="InterPro" id="IPR054845">
    <property type="entry name" value="Exosporium_prot_C"/>
</dbReference>
<dbReference type="STRING" id="1121919.SAMN02745975_03114"/>
<evidence type="ECO:0008006" key="3">
    <source>
        <dbReference type="Google" id="ProtNLM"/>
    </source>
</evidence>
<name>A0A1M6MWE1_9FIRM</name>
<evidence type="ECO:0000313" key="2">
    <source>
        <dbReference type="Proteomes" id="UP000184536"/>
    </source>
</evidence>
<sequence length="271" mass="30300">MSYRNYNWAPIMQRGPADLQFRSTHKDSCANVSGGAAADAVNRPVAISPLVTGAVAKIPVVLAELTVQINVNTIVSLPEPALEIKDIKKHLKITQCLLIQDTNVLFIKGFIRKNIQYATRKCSNKDGVCGDIKHCTIDAPFTTTTPITYNGIAPLPPIPSESTEFRYFRKQDVVGPDFADKDRLLSSDLSEFNQISTEFFNELPFCELISARIVEFDEFLNPTRPHKVDLPFEEREFTKIEEKAVIFLTLKILQKRQVAVGPISPIPKPPC</sequence>
<protein>
    <recommendedName>
        <fullName evidence="3">SipL SPOCS domain-containing protein</fullName>
    </recommendedName>
</protein>
<dbReference type="RefSeq" id="WP_110942153.1">
    <property type="nucleotide sequence ID" value="NZ_FQZV01000049.1"/>
</dbReference>
<dbReference type="EMBL" id="FQZV01000049">
    <property type="protein sequence ID" value="SHJ87752.1"/>
    <property type="molecule type" value="Genomic_DNA"/>
</dbReference>
<reference evidence="2" key="1">
    <citation type="submission" date="2016-11" db="EMBL/GenBank/DDBJ databases">
        <authorList>
            <person name="Varghese N."/>
            <person name="Submissions S."/>
        </authorList>
    </citation>
    <scope>NUCLEOTIDE SEQUENCE [LARGE SCALE GENOMIC DNA]</scope>
    <source>
        <strain evidence="2">DSM 17957</strain>
    </source>
</reference>
<proteinExistence type="predicted"/>
<evidence type="ECO:0000313" key="1">
    <source>
        <dbReference type="EMBL" id="SHJ87752.1"/>
    </source>
</evidence>
<dbReference type="OrthoDB" id="2381017at2"/>
<accession>A0A1M6MWE1</accession>
<gene>
    <name evidence="1" type="ORF">SAMN02745975_03114</name>
</gene>
<dbReference type="AlphaFoldDB" id="A0A1M6MWE1"/>